<dbReference type="Proteomes" id="UP000184255">
    <property type="component" value="Unassembled WGS sequence"/>
</dbReference>
<protein>
    <submittedName>
        <fullName evidence="3">Related to heterokaryon incompatibility protein (Het-6OR allele)</fullName>
    </submittedName>
</protein>
<dbReference type="InterPro" id="IPR010730">
    <property type="entry name" value="HET"/>
</dbReference>
<proteinExistence type="predicted"/>
<accession>A0A1L7T9S3</accession>
<evidence type="ECO:0000256" key="1">
    <source>
        <dbReference type="SAM" id="MobiDB-lite"/>
    </source>
</evidence>
<dbReference type="RefSeq" id="XP_041683342.1">
    <property type="nucleotide sequence ID" value="XM_041832927.1"/>
</dbReference>
<gene>
    <name evidence="3" type="ORF">FMAN_13457</name>
</gene>
<dbReference type="GeneID" id="65092706"/>
<feature type="region of interest" description="Disordered" evidence="1">
    <location>
        <begin position="863"/>
        <end position="902"/>
    </location>
</feature>
<feature type="domain" description="Heterokaryon incompatibility" evidence="2">
    <location>
        <begin position="276"/>
        <end position="383"/>
    </location>
</feature>
<dbReference type="AlphaFoldDB" id="A0A1L7T9S3"/>
<keyword evidence="4" id="KW-1185">Reference proteome</keyword>
<comment type="caution">
    <text evidence="3">The sequence shown here is derived from an EMBL/GenBank/DDBJ whole genome shotgun (WGS) entry which is preliminary data.</text>
</comment>
<sequence length="1046" mass="118197">MANPATKLKTPGRSSENYPIADAIGEALETWQRSFNGHPSLELYQPQAAMQQGGPYSVVICKPQLCLFQRESALESQKQCEGPHGNVVHAALQVFVANSVLHIDIFSMYKSHVLTTPTSIRLLDINESRDGIVRCSMRVVDLNDESIEFAAVSYTWGNPTTVHEEPMPDIDGLEFEEHADKLPFTYYSPELGPDGEKLVMVDRAKLLYYDMHRYVPHEEVLWQKRTHHEIEVDGSRVPIEENLLSFFQSVLKLRAVIAPNPGEPESSTYRSINMPIWADALCINQADLDERAAQVKLMGRLYKSASIVLAWVGQYDRLAELAIQAMGRILDFDATRLHAQDSSYQEQEEVTMSSVPGMTVMHWFALFSLFQRLWFRRAWVVQEAVFARDILMVCGATLQSMDFVLAVAGFLEQTGIDIELCQFGHNFLTNRAVSDQSQHWEKLSLLSGQPARAANELKVTPRDALSFILGYHHTRSRLGLCNAGLPMVTLLPDEEGEDGKTKGKSCRWAVELPEVTHLIDHDIVESFCEELGLPGFRFERRKLHLLSVLSDFRELEATDPRDKIFAFLNLAEDGLGLQPDYSADVKEVFIQATKTMIDKRIGSHLAVLSHVQDLSDTRIQGLPSWVPDFSARLGRVPLDQGGHDDRFCAGTHDDIDYDDWVIHIDPGDKLSVKGIKVDTVSISTELNQDPVIQALRLALHSPAEYPVQVRAWRVEETGHNRSRRCIRPLQTVTRVEALWRTLIIDKLTEEENDFGSLDSRVNIGTGFSNWILTDILEARDLLAEWSGHCSVSWTWELIQKSFTTRLALWSAIYDARQVSNELQVPDLEGAIADFREKVEKEVGQPDDDVEDEEEVRYQDQKLAQEADQEEERNHGEGEGESFEKGRFDRKAQGAGNTSRETGFLPAARLISEGFRAPAVVQDEQDKDPLGGKYKRPSMQRLTPLGRRKLRNFEKHMRNATQGRKLFMTESGLFGLGPKALGQSSSKDEVWILMGARVPFILHHIEGSKYRVVGEAYVHGVMYGEGYDRYTGWDEFGRSGVDTIQLV</sequence>
<feature type="compositionally biased region" description="Basic and acidic residues" evidence="1">
    <location>
        <begin position="871"/>
        <end position="891"/>
    </location>
</feature>
<evidence type="ECO:0000313" key="3">
    <source>
        <dbReference type="EMBL" id="CVK95344.1"/>
    </source>
</evidence>
<dbReference type="VEuPathDB" id="FungiDB:FMAN_13457"/>
<dbReference type="PANTHER" id="PTHR24148">
    <property type="entry name" value="ANKYRIN REPEAT DOMAIN-CONTAINING PROTEIN 39 HOMOLOG-RELATED"/>
    <property type="match status" value="1"/>
</dbReference>
<name>A0A1L7T9S3_FUSMA</name>
<dbReference type="EMBL" id="FCQH01000007">
    <property type="protein sequence ID" value="CVK95344.1"/>
    <property type="molecule type" value="Genomic_DNA"/>
</dbReference>
<organism evidence="3 4">
    <name type="scientific">Fusarium mangiferae</name>
    <name type="common">Mango malformation disease fungus</name>
    <dbReference type="NCBI Taxonomy" id="192010"/>
    <lineage>
        <taxon>Eukaryota</taxon>
        <taxon>Fungi</taxon>
        <taxon>Dikarya</taxon>
        <taxon>Ascomycota</taxon>
        <taxon>Pezizomycotina</taxon>
        <taxon>Sordariomycetes</taxon>
        <taxon>Hypocreomycetidae</taxon>
        <taxon>Hypocreales</taxon>
        <taxon>Nectriaceae</taxon>
        <taxon>Fusarium</taxon>
        <taxon>Fusarium fujikuroi species complex</taxon>
    </lineage>
</organism>
<dbReference type="Pfam" id="PF06985">
    <property type="entry name" value="HET"/>
    <property type="match status" value="1"/>
</dbReference>
<reference evidence="4" key="1">
    <citation type="journal article" date="2016" name="Genome Biol. Evol.">
        <title>Comparative 'omics' of the Fusarium fujikuroi species complex highlights differences in genetic potential and metabolite synthesis.</title>
        <authorList>
            <person name="Niehaus E.-M."/>
            <person name="Muensterkoetter M."/>
            <person name="Proctor R.H."/>
            <person name="Brown D.W."/>
            <person name="Sharon A."/>
            <person name="Idan Y."/>
            <person name="Oren-Young L."/>
            <person name="Sieber C.M."/>
            <person name="Novak O."/>
            <person name="Pencik A."/>
            <person name="Tarkowska D."/>
            <person name="Hromadova K."/>
            <person name="Freeman S."/>
            <person name="Maymon M."/>
            <person name="Elazar M."/>
            <person name="Youssef S.A."/>
            <person name="El-Shabrawy E.S.M."/>
            <person name="Shalaby A.B.A."/>
            <person name="Houterman P."/>
            <person name="Brock N.L."/>
            <person name="Burkhardt I."/>
            <person name="Tsavkelova E.A."/>
            <person name="Dickschat J.S."/>
            <person name="Galuszka P."/>
            <person name="Gueldener U."/>
            <person name="Tudzynski B."/>
        </authorList>
    </citation>
    <scope>NUCLEOTIDE SEQUENCE [LARGE SCALE GENOMIC DNA]</scope>
    <source>
        <strain evidence="4">MRC7560</strain>
    </source>
</reference>
<dbReference type="Pfam" id="PF26639">
    <property type="entry name" value="Het-6_barrel"/>
    <property type="match status" value="1"/>
</dbReference>
<dbReference type="PANTHER" id="PTHR24148:SF73">
    <property type="entry name" value="HET DOMAIN PROTEIN (AFU_ORTHOLOGUE AFUA_8G01020)"/>
    <property type="match status" value="1"/>
</dbReference>
<evidence type="ECO:0000259" key="2">
    <source>
        <dbReference type="Pfam" id="PF06985"/>
    </source>
</evidence>
<evidence type="ECO:0000313" key="4">
    <source>
        <dbReference type="Proteomes" id="UP000184255"/>
    </source>
</evidence>
<dbReference type="InterPro" id="IPR052895">
    <property type="entry name" value="HetReg/Transcr_Mod"/>
</dbReference>